<evidence type="ECO:0000313" key="2">
    <source>
        <dbReference type="EMBL" id="EGT56205.1"/>
    </source>
</evidence>
<feature type="compositionally biased region" description="Pro residues" evidence="1">
    <location>
        <begin position="101"/>
        <end position="112"/>
    </location>
</feature>
<evidence type="ECO:0000256" key="1">
    <source>
        <dbReference type="SAM" id="MobiDB-lite"/>
    </source>
</evidence>
<reference evidence="3" key="1">
    <citation type="submission" date="2011-07" db="EMBL/GenBank/DDBJ databases">
        <authorList>
            <consortium name="Caenorhabditis brenneri Sequencing and Analysis Consortium"/>
            <person name="Wilson R.K."/>
        </authorList>
    </citation>
    <scope>NUCLEOTIDE SEQUENCE [LARGE SCALE GENOMIC DNA]</scope>
    <source>
        <strain evidence="3">PB2801</strain>
    </source>
</reference>
<feature type="region of interest" description="Disordered" evidence="1">
    <location>
        <begin position="1"/>
        <end position="118"/>
    </location>
</feature>
<keyword evidence="3" id="KW-1185">Reference proteome</keyword>
<dbReference type="AlphaFoldDB" id="G0PHB8"/>
<feature type="region of interest" description="Disordered" evidence="1">
    <location>
        <begin position="130"/>
        <end position="174"/>
    </location>
</feature>
<feature type="compositionally biased region" description="Polar residues" evidence="1">
    <location>
        <begin position="69"/>
        <end position="84"/>
    </location>
</feature>
<dbReference type="InParanoid" id="G0PHB8"/>
<organism evidence="3">
    <name type="scientific">Caenorhabditis brenneri</name>
    <name type="common">Nematode worm</name>
    <dbReference type="NCBI Taxonomy" id="135651"/>
    <lineage>
        <taxon>Eukaryota</taxon>
        <taxon>Metazoa</taxon>
        <taxon>Ecdysozoa</taxon>
        <taxon>Nematoda</taxon>
        <taxon>Chromadorea</taxon>
        <taxon>Rhabditida</taxon>
        <taxon>Rhabditina</taxon>
        <taxon>Rhabditomorpha</taxon>
        <taxon>Rhabditoidea</taxon>
        <taxon>Rhabditidae</taxon>
        <taxon>Peloderinae</taxon>
        <taxon>Caenorhabditis</taxon>
    </lineage>
</organism>
<sequence>MSEKNSHGYPDTMLKGLADNAPYRPPGTTAEVVPSAPEPDTNSYSNPAFSTPPYRPPSTNPDILPGFSEPSSNAYSNPAFNGTQYDPPPPYPGTSSLPISMPIPAPPAPPISTQPTTYQAYPTTTIGQDTSVQTSDEMNNPMSDSNPVTLITIQPPFHPSLPSNNENQDTENKKKDEEEKEHACCICLTWCDICTDWTFFLWDCFDNR</sequence>
<gene>
    <name evidence="2" type="ORF">CAEBREN_18436</name>
</gene>
<feature type="compositionally biased region" description="Polar residues" evidence="1">
    <location>
        <begin position="40"/>
        <end position="49"/>
    </location>
</feature>
<dbReference type="EMBL" id="GL380471">
    <property type="protein sequence ID" value="EGT56205.1"/>
    <property type="molecule type" value="Genomic_DNA"/>
</dbReference>
<evidence type="ECO:0000313" key="3">
    <source>
        <dbReference type="Proteomes" id="UP000008068"/>
    </source>
</evidence>
<proteinExistence type="predicted"/>
<accession>G0PHB8</accession>
<protein>
    <submittedName>
        <fullName evidence="2">Uncharacterized protein</fullName>
    </submittedName>
</protein>
<dbReference type="eggNOG" id="ENOG502TKHA">
    <property type="taxonomic scope" value="Eukaryota"/>
</dbReference>
<dbReference type="Proteomes" id="UP000008068">
    <property type="component" value="Unassembled WGS sequence"/>
</dbReference>
<name>G0PHB8_CAEBE</name>
<feature type="compositionally biased region" description="Polar residues" evidence="1">
    <location>
        <begin position="130"/>
        <end position="152"/>
    </location>
</feature>
<dbReference type="HOGENOM" id="CLU_1338590_0_0_1"/>